<evidence type="ECO:0000259" key="3">
    <source>
        <dbReference type="SMART" id="SM00642"/>
    </source>
</evidence>
<dbReference type="InterPro" id="IPR045857">
    <property type="entry name" value="O16G_dom_2"/>
</dbReference>
<dbReference type="InterPro" id="IPR006047">
    <property type="entry name" value="GH13_cat_dom"/>
</dbReference>
<dbReference type="Pfam" id="PF00128">
    <property type="entry name" value="Alpha-amylase"/>
    <property type="match status" value="1"/>
</dbReference>
<dbReference type="SUPFAM" id="SSF51445">
    <property type="entry name" value="(Trans)glycosidases"/>
    <property type="match status" value="1"/>
</dbReference>
<sequence length="613" mass="67015">MTVADHPWLRNAVFYQVFPASFADSDGDGIGDLQGIVDHLDYLAELGVTALWLNPCYDSPFRDAGYDVRDYTKVAARYGTNDDLERLFREAHDRGIHVLLDLVPGHTSDEHPWFRASAEAAPNDYDERFIWTDSWITGGDGLPFIGGEADRDGAYITNFFAFQPALNYGFAHPARSWQKPAGGEDALETEAAIVDVMRFWLKRGADGFRVDMADSLVKNDDDGKPYTRQAWHRMFSAIRAEFPDAVFVSEWGRPDESFDAGFDMDFYLDWRWDGVPNGYNMLLRNCPSPLSRDGDMSYFNADSGTGIAPFLREYRPRLDAARDSGCLFNLITCNHDTARIAPRLSPREIAVAYATMLAMPGAPFVYYGDEIGMRYRSLPTKEGAYTRTGSRTPMQWDAAAPDCGFSTAPAADLYLPLDDGEGPELLPTAGTGSPAETPSRGAGTHVVPTVAAQRDEPGSLWNTVREMIRLRNSLACLDADADFDVVYASDTNRSFIFKRTAIRHDSSLAAERAADAASAAGAAATANDAAGESVIVAVNPSRDVETHSLSRAGETAERSDGELLATICSCFADDDSTDESLDTASILFQLGDVSTDAGTITLGPQSFAILVLR</sequence>
<evidence type="ECO:0000313" key="4">
    <source>
        <dbReference type="EMBL" id="NEG70555.1"/>
    </source>
</evidence>
<evidence type="ECO:0000256" key="1">
    <source>
        <dbReference type="ARBA" id="ARBA00008061"/>
    </source>
</evidence>
<reference evidence="4 5" key="1">
    <citation type="submission" date="2019-09" db="EMBL/GenBank/DDBJ databases">
        <title>Phylogenetic characterization of a novel taxon of the genus Bifidobacterium: Bifidobacterium choloepi sp. nov.</title>
        <authorList>
            <person name="Modesto M."/>
            <person name="Satti M."/>
        </authorList>
    </citation>
    <scope>NUCLEOTIDE SEQUENCE [LARGE SCALE GENOMIC DNA]</scope>
    <source>
        <strain evidence="4 5">BRDM6</strain>
    </source>
</reference>
<dbReference type="PANTHER" id="PTHR10357">
    <property type="entry name" value="ALPHA-AMYLASE FAMILY MEMBER"/>
    <property type="match status" value="1"/>
</dbReference>
<protein>
    <submittedName>
        <fullName evidence="4">Alpha-amylase</fullName>
    </submittedName>
</protein>
<comment type="caution">
    <text evidence="4">The sequence shown here is derived from an EMBL/GenBank/DDBJ whole genome shotgun (WGS) entry which is preliminary data.</text>
</comment>
<dbReference type="EMBL" id="VYSG01000004">
    <property type="protein sequence ID" value="NEG70555.1"/>
    <property type="molecule type" value="Genomic_DNA"/>
</dbReference>
<feature type="region of interest" description="Disordered" evidence="2">
    <location>
        <begin position="422"/>
        <end position="443"/>
    </location>
</feature>
<dbReference type="Gene3D" id="3.90.400.10">
    <property type="entry name" value="Oligo-1,6-glucosidase, Domain 2"/>
    <property type="match status" value="1"/>
</dbReference>
<evidence type="ECO:0000313" key="5">
    <source>
        <dbReference type="Proteomes" id="UP000469292"/>
    </source>
</evidence>
<accession>A0A6I5N2Z6</accession>
<dbReference type="PANTHER" id="PTHR10357:SF179">
    <property type="entry name" value="NEUTRAL AND BASIC AMINO ACID TRANSPORT PROTEIN RBAT"/>
    <property type="match status" value="1"/>
</dbReference>
<feature type="domain" description="Glycosyl hydrolase family 13 catalytic" evidence="3">
    <location>
        <begin position="16"/>
        <end position="391"/>
    </location>
</feature>
<dbReference type="SMART" id="SM00642">
    <property type="entry name" value="Aamy"/>
    <property type="match status" value="1"/>
</dbReference>
<keyword evidence="5" id="KW-1185">Reference proteome</keyword>
<gene>
    <name evidence="4" type="ORF">F6S87_08115</name>
</gene>
<dbReference type="AlphaFoldDB" id="A0A6I5N2Z6"/>
<dbReference type="GO" id="GO:0009313">
    <property type="term" value="P:oligosaccharide catabolic process"/>
    <property type="evidence" value="ECO:0007669"/>
    <property type="project" value="TreeGrafter"/>
</dbReference>
<dbReference type="RefSeq" id="WP_163228150.1">
    <property type="nucleotide sequence ID" value="NZ_VYSG01000004.1"/>
</dbReference>
<organism evidence="4 5">
    <name type="scientific">Bifidobacterium choloepi</name>
    <dbReference type="NCBI Taxonomy" id="2614131"/>
    <lineage>
        <taxon>Bacteria</taxon>
        <taxon>Bacillati</taxon>
        <taxon>Actinomycetota</taxon>
        <taxon>Actinomycetes</taxon>
        <taxon>Bifidobacteriales</taxon>
        <taxon>Bifidobacteriaceae</taxon>
        <taxon>Bifidobacterium</taxon>
    </lineage>
</organism>
<dbReference type="Gene3D" id="3.20.20.80">
    <property type="entry name" value="Glycosidases"/>
    <property type="match status" value="2"/>
</dbReference>
<name>A0A6I5N2Z6_9BIFI</name>
<dbReference type="Proteomes" id="UP000469292">
    <property type="component" value="Unassembled WGS sequence"/>
</dbReference>
<proteinExistence type="inferred from homology"/>
<evidence type="ECO:0000256" key="2">
    <source>
        <dbReference type="SAM" id="MobiDB-lite"/>
    </source>
</evidence>
<comment type="similarity">
    <text evidence="1">Belongs to the glycosyl hydrolase 13 family.</text>
</comment>
<dbReference type="InterPro" id="IPR017853">
    <property type="entry name" value="GH"/>
</dbReference>
<dbReference type="GO" id="GO:0004556">
    <property type="term" value="F:alpha-amylase activity"/>
    <property type="evidence" value="ECO:0007669"/>
    <property type="project" value="TreeGrafter"/>
</dbReference>